<protein>
    <recommendedName>
        <fullName evidence="9">Periplasmic chaperone PpiD</fullName>
    </recommendedName>
    <alternativeName>
        <fullName evidence="10">Periplasmic folding chaperone</fullName>
    </alternativeName>
</protein>
<reference evidence="14 15" key="1">
    <citation type="submission" date="2018-08" db="EMBL/GenBank/DDBJ databases">
        <title>Genomic taxonomy of the Vibrionaceae family.</title>
        <authorList>
            <person name="Gomez-Gil B."/>
            <person name="Tanaka M."/>
            <person name="Sawabe T."/>
            <person name="Enciso-Ibarra K."/>
        </authorList>
    </citation>
    <scope>NUCLEOTIDE SEQUENCE [LARGE SCALE GENOMIC DNA]</scope>
    <source>
        <strain evidence="14 15">CAIM 1831</strain>
    </source>
</reference>
<keyword evidence="11 14" id="KW-0413">Isomerase</keyword>
<evidence type="ECO:0000256" key="10">
    <source>
        <dbReference type="ARBA" id="ARBA00042775"/>
    </source>
</evidence>
<keyword evidence="7" id="KW-0143">Chaperone</keyword>
<dbReference type="Gene3D" id="3.10.50.40">
    <property type="match status" value="1"/>
</dbReference>
<evidence type="ECO:0000259" key="13">
    <source>
        <dbReference type="PROSITE" id="PS50198"/>
    </source>
</evidence>
<dbReference type="SUPFAM" id="SSF54534">
    <property type="entry name" value="FKBP-like"/>
    <property type="match status" value="1"/>
</dbReference>
<dbReference type="Gene3D" id="1.10.4030.10">
    <property type="entry name" value="Porin chaperone SurA, peptide-binding domain"/>
    <property type="match status" value="1"/>
</dbReference>
<comment type="similarity">
    <text evidence="8">Belongs to the PpiD chaperone family.</text>
</comment>
<feature type="domain" description="PpiC" evidence="13">
    <location>
        <begin position="268"/>
        <end position="361"/>
    </location>
</feature>
<dbReference type="InterPro" id="IPR052029">
    <property type="entry name" value="PpiD_chaperone"/>
</dbReference>
<sequence length="619" mass="68600">MMDRLREGVNSIAVKIILGLIILSFVFAGVGSYVAGGNNNVAAKVGNTDIARGEFEMAYQNERNRMQAQLGDYFSQMLADPAYVESFRKSVLDRMINDVLLDQQAEALGLRISDAQVRSMILEMPQFQSNGKFDQEVYQASLRRAGFSPDSFAEYMRRELVREQLLNALQTSEFTLPSEVQAEGKLLTQTRDVRTITIDLAEFAKKVDLTDEEIQDYYKANPDNFTRPEQVKVAYIELSAEALKKQIQVSDADVKKYYDEHLDKYSTEEQRRVAHILVEGDDEAKAQAILDELNAGADFATVAKEKSEDFGSAENGGDLGWIERDVMDPSFEEAAFALKNPGDMTGLVKSDFGYHIIKLEELKGAVAKPYSEVAAEIKQEMIDQKAVDQFYELQSELEKVAFEYPDSLDDASKAVGQEVKTTDFISQVDAPEVLKNPAVIQAILSPEVKEDGLNSEAIEIAPEHIIVVRVEDARDETVLPLDEVKGQVVAELSRVKGEQGAIELGTKVVAALKEGNTDILAENNLAFGEQESIDRRSPLATTVFAMAKPVDGKPMFGQSKDLDGNIVVIELDAVHAELDSSLEQQVAMQMLRASAQQDLSSVVAVLRENTDIEYFVVSN</sequence>
<dbReference type="NCBIfam" id="NF008054">
    <property type="entry name" value="PRK10788.1"/>
    <property type="match status" value="1"/>
</dbReference>
<evidence type="ECO:0000256" key="5">
    <source>
        <dbReference type="ARBA" id="ARBA00022989"/>
    </source>
</evidence>
<name>A0ABM6YVD7_9VIBR</name>
<evidence type="ECO:0000256" key="7">
    <source>
        <dbReference type="ARBA" id="ARBA00023186"/>
    </source>
</evidence>
<keyword evidence="11" id="KW-0697">Rotamase</keyword>
<keyword evidence="3" id="KW-0997">Cell inner membrane</keyword>
<dbReference type="PROSITE" id="PS50198">
    <property type="entry name" value="PPIC_PPIASE_2"/>
    <property type="match status" value="1"/>
</dbReference>
<dbReference type="SUPFAM" id="SSF109998">
    <property type="entry name" value="Triger factor/SurA peptide-binding domain-like"/>
    <property type="match status" value="1"/>
</dbReference>
<evidence type="ECO:0000313" key="14">
    <source>
        <dbReference type="EMBL" id="AXY01547.1"/>
    </source>
</evidence>
<dbReference type="RefSeq" id="WP_128811309.1">
    <property type="nucleotide sequence ID" value="NZ_CP032093.1"/>
</dbReference>
<dbReference type="InterPro" id="IPR046357">
    <property type="entry name" value="PPIase_dom_sf"/>
</dbReference>
<evidence type="ECO:0000313" key="15">
    <source>
        <dbReference type="Proteomes" id="UP000262832"/>
    </source>
</evidence>
<keyword evidence="2" id="KW-1003">Cell membrane</keyword>
<dbReference type="PANTHER" id="PTHR47529">
    <property type="entry name" value="PEPTIDYL-PROLYL CIS-TRANS ISOMERASE D"/>
    <property type="match status" value="1"/>
</dbReference>
<dbReference type="GO" id="GO:0003755">
    <property type="term" value="F:peptidyl-prolyl cis-trans isomerase activity"/>
    <property type="evidence" value="ECO:0007669"/>
    <property type="project" value="UniProtKB-EC"/>
</dbReference>
<dbReference type="PROSITE" id="PS01096">
    <property type="entry name" value="PPIC_PPIASE_1"/>
    <property type="match status" value="1"/>
</dbReference>
<dbReference type="Pfam" id="PF13624">
    <property type="entry name" value="SurA_N_3"/>
    <property type="match status" value="1"/>
</dbReference>
<dbReference type="Proteomes" id="UP000262832">
    <property type="component" value="Chromosome I"/>
</dbReference>
<evidence type="ECO:0000256" key="2">
    <source>
        <dbReference type="ARBA" id="ARBA00022475"/>
    </source>
</evidence>
<gene>
    <name evidence="14" type="ORF">D1115_10665</name>
</gene>
<dbReference type="InterPro" id="IPR027304">
    <property type="entry name" value="Trigger_fact/SurA_dom_sf"/>
</dbReference>
<evidence type="ECO:0000256" key="9">
    <source>
        <dbReference type="ARBA" id="ARBA00040743"/>
    </source>
</evidence>
<keyword evidence="15" id="KW-1185">Reference proteome</keyword>
<evidence type="ECO:0000256" key="4">
    <source>
        <dbReference type="ARBA" id="ARBA00022692"/>
    </source>
</evidence>
<organism evidence="14 15">
    <name type="scientific">Vibrio alfacsensis</name>
    <dbReference type="NCBI Taxonomy" id="1074311"/>
    <lineage>
        <taxon>Bacteria</taxon>
        <taxon>Pseudomonadati</taxon>
        <taxon>Pseudomonadota</taxon>
        <taxon>Gammaproteobacteria</taxon>
        <taxon>Vibrionales</taxon>
        <taxon>Vibrionaceae</taxon>
        <taxon>Vibrio</taxon>
    </lineage>
</organism>
<keyword evidence="5 12" id="KW-1133">Transmembrane helix</keyword>
<proteinExistence type="inferred from homology"/>
<evidence type="ECO:0000256" key="11">
    <source>
        <dbReference type="PROSITE-ProRule" id="PRU00278"/>
    </source>
</evidence>
<evidence type="ECO:0000256" key="3">
    <source>
        <dbReference type="ARBA" id="ARBA00022519"/>
    </source>
</evidence>
<dbReference type="EMBL" id="CP032093">
    <property type="protein sequence ID" value="AXY01547.1"/>
    <property type="molecule type" value="Genomic_DNA"/>
</dbReference>
<accession>A0ABM6YVD7</accession>
<dbReference type="InterPro" id="IPR000297">
    <property type="entry name" value="PPIase_PpiC"/>
</dbReference>
<keyword evidence="6 12" id="KW-0472">Membrane</keyword>
<evidence type="ECO:0000256" key="12">
    <source>
        <dbReference type="SAM" id="Phobius"/>
    </source>
</evidence>
<dbReference type="Pfam" id="PF00639">
    <property type="entry name" value="Rotamase"/>
    <property type="match status" value="1"/>
</dbReference>
<dbReference type="InterPro" id="IPR023058">
    <property type="entry name" value="PPIase_PpiC_CS"/>
</dbReference>
<feature type="transmembrane region" description="Helical" evidence="12">
    <location>
        <begin position="12"/>
        <end position="35"/>
    </location>
</feature>
<dbReference type="PANTHER" id="PTHR47529:SF1">
    <property type="entry name" value="PERIPLASMIC CHAPERONE PPID"/>
    <property type="match status" value="1"/>
</dbReference>
<evidence type="ECO:0000256" key="1">
    <source>
        <dbReference type="ARBA" id="ARBA00004382"/>
    </source>
</evidence>
<evidence type="ECO:0000256" key="6">
    <source>
        <dbReference type="ARBA" id="ARBA00023136"/>
    </source>
</evidence>
<keyword evidence="4 12" id="KW-0812">Transmembrane</keyword>
<comment type="subcellular location">
    <subcellularLocation>
        <location evidence="1">Cell inner membrane</location>
        <topology evidence="1">Single-pass type II membrane protein</topology>
        <orientation evidence="1">Periplasmic side</orientation>
    </subcellularLocation>
</comment>
<evidence type="ECO:0000256" key="8">
    <source>
        <dbReference type="ARBA" id="ARBA00038408"/>
    </source>
</evidence>